<dbReference type="PANTHER" id="PTHR44111">
    <property type="entry name" value="ELONGATOR COMPLEX PROTEIN 2"/>
    <property type="match status" value="1"/>
</dbReference>
<dbReference type="SUPFAM" id="SSF50978">
    <property type="entry name" value="WD40 repeat-like"/>
    <property type="match status" value="2"/>
</dbReference>
<keyword evidence="13" id="KW-1185">Reference proteome</keyword>
<evidence type="ECO:0000256" key="9">
    <source>
        <dbReference type="ARBA" id="ARBA00022737"/>
    </source>
</evidence>
<keyword evidence="9" id="KW-0677">Repeat</keyword>
<feature type="repeat" description="WD" evidence="11">
    <location>
        <begin position="224"/>
        <end position="260"/>
    </location>
</feature>
<feature type="repeat" description="WD" evidence="11">
    <location>
        <begin position="666"/>
        <end position="707"/>
    </location>
</feature>
<dbReference type="EMBL" id="CAWYQH010000013">
    <property type="protein sequence ID" value="CAK8674602.1"/>
    <property type="molecule type" value="Genomic_DNA"/>
</dbReference>
<keyword evidence="7 11" id="KW-0853">WD repeat</keyword>
<proteinExistence type="inferred from homology"/>
<dbReference type="Pfam" id="PF00400">
    <property type="entry name" value="WD40"/>
    <property type="match status" value="7"/>
</dbReference>
<evidence type="ECO:0000313" key="13">
    <source>
        <dbReference type="Proteomes" id="UP001642483"/>
    </source>
</evidence>
<dbReference type="InterPro" id="IPR037289">
    <property type="entry name" value="Elp2"/>
</dbReference>
<protein>
    <recommendedName>
        <fullName evidence="5">Elongator complex protein 2</fullName>
    </recommendedName>
</protein>
<comment type="similarity">
    <text evidence="4">Belongs to the WD repeat ELP2 family.</text>
</comment>
<evidence type="ECO:0000313" key="12">
    <source>
        <dbReference type="EMBL" id="CAK8674602.1"/>
    </source>
</evidence>
<dbReference type="PROSITE" id="PS50294">
    <property type="entry name" value="WD_REPEATS_REGION"/>
    <property type="match status" value="2"/>
</dbReference>
<dbReference type="InterPro" id="IPR011047">
    <property type="entry name" value="Quinoprotein_ADH-like_sf"/>
</dbReference>
<feature type="repeat" description="WD" evidence="11">
    <location>
        <begin position="403"/>
        <end position="434"/>
    </location>
</feature>
<evidence type="ECO:0000256" key="4">
    <source>
        <dbReference type="ARBA" id="ARBA00005881"/>
    </source>
</evidence>
<evidence type="ECO:0000256" key="8">
    <source>
        <dbReference type="ARBA" id="ARBA00022694"/>
    </source>
</evidence>
<dbReference type="Proteomes" id="UP001642483">
    <property type="component" value="Unassembled WGS sequence"/>
</dbReference>
<gene>
    <name evidence="12" type="ORF">CVLEPA_LOCUS4288</name>
</gene>
<feature type="repeat" description="WD" evidence="11">
    <location>
        <begin position="304"/>
        <end position="341"/>
    </location>
</feature>
<evidence type="ECO:0000256" key="1">
    <source>
        <dbReference type="ARBA" id="ARBA00004123"/>
    </source>
</evidence>
<evidence type="ECO:0000256" key="2">
    <source>
        <dbReference type="ARBA" id="ARBA00004496"/>
    </source>
</evidence>
<dbReference type="Gene3D" id="2.130.10.10">
    <property type="entry name" value="YVTN repeat-like/Quinoprotein amine dehydrogenase"/>
    <property type="match status" value="6"/>
</dbReference>
<feature type="repeat" description="WD" evidence="11">
    <location>
        <begin position="615"/>
        <end position="656"/>
    </location>
</feature>
<reference evidence="12 13" key="1">
    <citation type="submission" date="2024-02" db="EMBL/GenBank/DDBJ databases">
        <authorList>
            <person name="Daric V."/>
            <person name="Darras S."/>
        </authorList>
    </citation>
    <scope>NUCLEOTIDE SEQUENCE [LARGE SCALE GENOMIC DNA]</scope>
</reference>
<dbReference type="SMART" id="SM00320">
    <property type="entry name" value="WD40"/>
    <property type="match status" value="14"/>
</dbReference>
<comment type="caution">
    <text evidence="12">The sequence shown here is derived from an EMBL/GenBank/DDBJ whole genome shotgun (WGS) entry which is preliminary data.</text>
</comment>
<keyword evidence="6" id="KW-0963">Cytoplasm</keyword>
<evidence type="ECO:0000256" key="5">
    <source>
        <dbReference type="ARBA" id="ARBA00020267"/>
    </source>
</evidence>
<keyword evidence="8" id="KW-0819">tRNA processing</keyword>
<dbReference type="InterPro" id="IPR036322">
    <property type="entry name" value="WD40_repeat_dom_sf"/>
</dbReference>
<evidence type="ECO:0000256" key="11">
    <source>
        <dbReference type="PROSITE-ProRule" id="PRU00221"/>
    </source>
</evidence>
<name>A0ABP0F8R9_CLALP</name>
<dbReference type="InterPro" id="IPR015943">
    <property type="entry name" value="WD40/YVTN_repeat-like_dom_sf"/>
</dbReference>
<accession>A0ABP0F8R9</accession>
<dbReference type="SUPFAM" id="SSF50998">
    <property type="entry name" value="Quinoprotein alcohol dehydrogenase-like"/>
    <property type="match status" value="1"/>
</dbReference>
<sequence>MDNSYSVKLKHIALCANRSVNCLDAGPLNLVAFGCSNSVALYKPIHWDSKKLCSIQSFNGHKKKVLCVKWMKEFFDTELPRKSNVLFSGSADNTLRCWIFKDNQVAPILEKEFSFLGHKDSITSIDAISTYDVHCQNKELYLVATSGADSSLRLWEAYDSLSQLECVQTMDFKHGFVLNVAFHLLPNCKVPILACACDDFKIRIYVIDTGTEKQTAHFHNVLILPGHEDWVRNVDFITLHTGEIYMATCSQDSFIRLWKIWLVNNKATEDKVQERYELKLRKQLFTINVNNTSFTFAASLDAVLIGHENWVYSVQWQLTGKSTIGVNLLSASIDKTVVIWEYDDAAGIWVDKVRVGEVGGNTLGFYGAQFSEDGKHIIAQSFSGALHGWDRRCDDQWEPAVMVSGHSSVVNDIDWEPKQGRYLLTTSEDQTTRLVAEWKEDKSWHEIARPQIHGYDMQCLSMIHSTKFISGADEKVLRVFDASSNFISNLRSLTEHDLVEMSSQAPEGATVPALGLSNKAVFSSEEKTPLSDRKEQYIENLFVPVKLIQPPPETYLLQNTLWPESRKLYGHVYEIFCLSCNHEATLVASAAKSSQAKHAGIIIWEVDTWKQVTTLSGHTLTVTQMEFSPNDNYLVTVSRDRTWNLYRITKLEGVYNVEHLAHSEKKTCHSRIIWSCSWSHDNTYFATASRDKKIMIWKVTPNEEQVVKRAIVGDCGEPVTAIAFASHKLSTYLLAIGCESGSIKLSSFTENHILVDMIHFDSQIAHCLAVKRLKWKPGVSRNDSMTLASCSQDHQVKFFEVTWESKPIEK</sequence>
<dbReference type="InterPro" id="IPR001680">
    <property type="entry name" value="WD40_rpt"/>
</dbReference>
<evidence type="ECO:0000256" key="10">
    <source>
        <dbReference type="ARBA" id="ARBA00023242"/>
    </source>
</evidence>
<keyword evidence="10" id="KW-0539">Nucleus</keyword>
<organism evidence="12 13">
    <name type="scientific">Clavelina lepadiformis</name>
    <name type="common">Light-bulb sea squirt</name>
    <name type="synonym">Ascidia lepadiformis</name>
    <dbReference type="NCBI Taxonomy" id="159417"/>
    <lineage>
        <taxon>Eukaryota</taxon>
        <taxon>Metazoa</taxon>
        <taxon>Chordata</taxon>
        <taxon>Tunicata</taxon>
        <taxon>Ascidiacea</taxon>
        <taxon>Aplousobranchia</taxon>
        <taxon>Clavelinidae</taxon>
        <taxon>Clavelina</taxon>
    </lineage>
</organism>
<comment type="pathway">
    <text evidence="3">tRNA modification; 5-methoxycarbonylmethyl-2-thiouridine-tRNA biosynthesis.</text>
</comment>
<dbReference type="PANTHER" id="PTHR44111:SF1">
    <property type="entry name" value="ELONGATOR COMPLEX PROTEIN 2"/>
    <property type="match status" value="1"/>
</dbReference>
<comment type="subcellular location">
    <subcellularLocation>
        <location evidence="2">Cytoplasm</location>
    </subcellularLocation>
    <subcellularLocation>
        <location evidence="1">Nucleus</location>
    </subcellularLocation>
</comment>
<dbReference type="PROSITE" id="PS50082">
    <property type="entry name" value="WD_REPEATS_2"/>
    <property type="match status" value="5"/>
</dbReference>
<evidence type="ECO:0000256" key="7">
    <source>
        <dbReference type="ARBA" id="ARBA00022574"/>
    </source>
</evidence>
<evidence type="ECO:0000256" key="3">
    <source>
        <dbReference type="ARBA" id="ARBA00005043"/>
    </source>
</evidence>
<evidence type="ECO:0000256" key="6">
    <source>
        <dbReference type="ARBA" id="ARBA00022490"/>
    </source>
</evidence>